<dbReference type="Proteomes" id="UP000198582">
    <property type="component" value="Unassembled WGS sequence"/>
</dbReference>
<keyword evidence="1" id="KW-0472">Membrane</keyword>
<name>A0A1H8YMX8_9PSEU</name>
<evidence type="ECO:0000313" key="2">
    <source>
        <dbReference type="EMBL" id="SEP53545.1"/>
    </source>
</evidence>
<feature type="transmembrane region" description="Helical" evidence="1">
    <location>
        <begin position="98"/>
        <end position="118"/>
    </location>
</feature>
<accession>A0A1H8YMX8</accession>
<dbReference type="RefSeq" id="WP_091628288.1">
    <property type="nucleotide sequence ID" value="NZ_FOEF01000028.1"/>
</dbReference>
<dbReference type="AlphaFoldDB" id="A0A1H8YMX8"/>
<feature type="transmembrane region" description="Helical" evidence="1">
    <location>
        <begin position="218"/>
        <end position="236"/>
    </location>
</feature>
<protein>
    <submittedName>
        <fullName evidence="2">Uncharacterized protein</fullName>
    </submittedName>
</protein>
<feature type="transmembrane region" description="Helical" evidence="1">
    <location>
        <begin position="300"/>
        <end position="324"/>
    </location>
</feature>
<feature type="transmembrane region" description="Helical" evidence="1">
    <location>
        <begin position="138"/>
        <end position="155"/>
    </location>
</feature>
<dbReference type="EMBL" id="FOEF01000028">
    <property type="protein sequence ID" value="SEP53545.1"/>
    <property type="molecule type" value="Genomic_DNA"/>
</dbReference>
<feature type="transmembrane region" description="Helical" evidence="1">
    <location>
        <begin position="243"/>
        <end position="264"/>
    </location>
</feature>
<evidence type="ECO:0000256" key="1">
    <source>
        <dbReference type="SAM" id="Phobius"/>
    </source>
</evidence>
<dbReference type="STRING" id="394193.SAMN04489732_12832"/>
<gene>
    <name evidence="2" type="ORF">SAMN04489732_12832</name>
</gene>
<feature type="transmembrane region" description="Helical" evidence="1">
    <location>
        <begin position="28"/>
        <end position="47"/>
    </location>
</feature>
<proteinExistence type="predicted"/>
<evidence type="ECO:0000313" key="3">
    <source>
        <dbReference type="Proteomes" id="UP000198582"/>
    </source>
</evidence>
<dbReference type="OrthoDB" id="5241899at2"/>
<feature type="transmembrane region" description="Helical" evidence="1">
    <location>
        <begin position="270"/>
        <end position="288"/>
    </location>
</feature>
<sequence>MITHRHAPALDGQTSATGRALSTRREDLGAALLGLWLVIAVFLDGRAHWLGLPDSFFTPWHGLLYGGLLALGAWLLAMGWRRRGTVSGRRTVFNPPPGFGWPLTGAGIFAAGGVADLAWHQVFGIEAGIDALLSPSHLMLFVGAGFLLSGPVLAAREKGTGASTLPVTLAVLALSAVAAFALSFLSGFFTDAATYAVGHFPEGTPAHIAAETRAEAGLGSYVVTSVVLVVPLAYLVRNWRIPFGVVAGYVTAHAALASTLVNFGFTGARIVLAAAVAGVLADIVLSGARRAGISARAQSLVTAALVPVLLWSSVLSTVQLTYGVQWSAELVGGVVVVSALLALLVVLLSQNGRNQAAR</sequence>
<reference evidence="2 3" key="1">
    <citation type="submission" date="2016-10" db="EMBL/GenBank/DDBJ databases">
        <authorList>
            <person name="de Groot N.N."/>
        </authorList>
    </citation>
    <scope>NUCLEOTIDE SEQUENCE [LARGE SCALE GENOMIC DNA]</scope>
    <source>
        <strain evidence="2 3">DSM 44993</strain>
    </source>
</reference>
<organism evidence="2 3">
    <name type="scientific">Amycolatopsis saalfeldensis</name>
    <dbReference type="NCBI Taxonomy" id="394193"/>
    <lineage>
        <taxon>Bacteria</taxon>
        <taxon>Bacillati</taxon>
        <taxon>Actinomycetota</taxon>
        <taxon>Actinomycetes</taxon>
        <taxon>Pseudonocardiales</taxon>
        <taxon>Pseudonocardiaceae</taxon>
        <taxon>Amycolatopsis</taxon>
    </lineage>
</organism>
<keyword evidence="1" id="KW-0812">Transmembrane</keyword>
<feature type="transmembrane region" description="Helical" evidence="1">
    <location>
        <begin position="59"/>
        <end position="77"/>
    </location>
</feature>
<feature type="transmembrane region" description="Helical" evidence="1">
    <location>
        <begin position="167"/>
        <end position="189"/>
    </location>
</feature>
<keyword evidence="1" id="KW-1133">Transmembrane helix</keyword>
<keyword evidence="3" id="KW-1185">Reference proteome</keyword>
<feature type="transmembrane region" description="Helical" evidence="1">
    <location>
        <begin position="330"/>
        <end position="348"/>
    </location>
</feature>